<dbReference type="PROSITE" id="PS51192">
    <property type="entry name" value="HELICASE_ATP_BIND_1"/>
    <property type="match status" value="1"/>
</dbReference>
<dbReference type="GO" id="GO:0036297">
    <property type="term" value="P:interstrand cross-link repair"/>
    <property type="evidence" value="ECO:0007669"/>
    <property type="project" value="TreeGrafter"/>
</dbReference>
<dbReference type="GO" id="GO:0005524">
    <property type="term" value="F:ATP binding"/>
    <property type="evidence" value="ECO:0007669"/>
    <property type="project" value="UniProtKB-KW"/>
</dbReference>
<dbReference type="InterPro" id="IPR018973">
    <property type="entry name" value="MZB"/>
</dbReference>
<dbReference type="Pfam" id="PF00270">
    <property type="entry name" value="DEAD"/>
    <property type="match status" value="1"/>
</dbReference>
<dbReference type="EMBL" id="VRTS01000001">
    <property type="protein sequence ID" value="TXK65598.1"/>
    <property type="molecule type" value="Genomic_DNA"/>
</dbReference>
<dbReference type="CDD" id="cd17923">
    <property type="entry name" value="DEXHc_Hrq1-like"/>
    <property type="match status" value="1"/>
</dbReference>
<feature type="domain" description="Helicase C-terminal" evidence="5">
    <location>
        <begin position="310"/>
        <end position="465"/>
    </location>
</feature>
<comment type="caution">
    <text evidence="6">The sequence shown here is derived from an EMBL/GenBank/DDBJ whole genome shotgun (WGS) entry which is preliminary data.</text>
</comment>
<dbReference type="InterPro" id="IPR001650">
    <property type="entry name" value="Helicase_C-like"/>
</dbReference>
<proteinExistence type="predicted"/>
<accession>A0A5C8KX22</accession>
<keyword evidence="2" id="KW-0067">ATP-binding</keyword>
<dbReference type="PROSITE" id="PS51194">
    <property type="entry name" value="HELICASE_CTER"/>
    <property type="match status" value="1"/>
</dbReference>
<dbReference type="PANTHER" id="PTHR47957">
    <property type="entry name" value="ATP-DEPENDENT HELICASE HRQ1"/>
    <property type="match status" value="1"/>
</dbReference>
<evidence type="ECO:0000313" key="6">
    <source>
        <dbReference type="EMBL" id="TXK65598.1"/>
    </source>
</evidence>
<feature type="compositionally biased region" description="Pro residues" evidence="3">
    <location>
        <begin position="7"/>
        <end position="18"/>
    </location>
</feature>
<dbReference type="OrthoDB" id="9760034at2"/>
<organism evidence="6 7">
    <name type="scientific">Alkalisalibacterium limincola</name>
    <dbReference type="NCBI Taxonomy" id="2699169"/>
    <lineage>
        <taxon>Bacteria</taxon>
        <taxon>Pseudomonadati</taxon>
        <taxon>Pseudomonadota</taxon>
        <taxon>Gammaproteobacteria</taxon>
        <taxon>Lysobacterales</taxon>
        <taxon>Lysobacteraceae</taxon>
        <taxon>Alkalisalibacterium</taxon>
    </lineage>
</organism>
<dbReference type="AlphaFoldDB" id="A0A5C8KX22"/>
<keyword evidence="7" id="KW-1185">Reference proteome</keyword>
<reference evidence="6 7" key="1">
    <citation type="submission" date="2019-08" db="EMBL/GenBank/DDBJ databases">
        <authorList>
            <person name="Karlyshev A.V."/>
        </authorList>
    </citation>
    <scope>NUCLEOTIDE SEQUENCE [LARGE SCALE GENOMIC DNA]</scope>
    <source>
        <strain evidence="6 7">Alg18-2.2</strain>
    </source>
</reference>
<gene>
    <name evidence="6" type="ORF">FU658_00200</name>
</gene>
<dbReference type="Pfam" id="PF00271">
    <property type="entry name" value="Helicase_C"/>
    <property type="match status" value="1"/>
</dbReference>
<evidence type="ECO:0000256" key="2">
    <source>
        <dbReference type="ARBA" id="ARBA00022840"/>
    </source>
</evidence>
<keyword evidence="1" id="KW-0547">Nucleotide-binding</keyword>
<dbReference type="SMART" id="SM00487">
    <property type="entry name" value="DEXDc"/>
    <property type="match status" value="1"/>
</dbReference>
<protein>
    <submittedName>
        <fullName evidence="6">DEAD/DEAH box helicase</fullName>
    </submittedName>
</protein>
<dbReference type="RefSeq" id="WP_147890270.1">
    <property type="nucleotide sequence ID" value="NZ_VRTS01000001.1"/>
</dbReference>
<dbReference type="Pfam" id="PF09369">
    <property type="entry name" value="MZB"/>
    <property type="match status" value="1"/>
</dbReference>
<keyword evidence="6" id="KW-0347">Helicase</keyword>
<dbReference type="InterPro" id="IPR055227">
    <property type="entry name" value="HRQ1_WHD"/>
</dbReference>
<dbReference type="Pfam" id="PF22982">
    <property type="entry name" value="WHD_HRQ1"/>
    <property type="match status" value="1"/>
</dbReference>
<evidence type="ECO:0000259" key="5">
    <source>
        <dbReference type="PROSITE" id="PS51194"/>
    </source>
</evidence>
<feature type="domain" description="Helicase ATP-binding" evidence="4">
    <location>
        <begin position="95"/>
        <end position="274"/>
    </location>
</feature>
<keyword evidence="6" id="KW-0378">Hydrolase</keyword>
<sequence length="818" mass="88785">MAAPAPTIHPPATVPPATTPAWPVPGAHALPARLDGQALATKLQRKYHDRITGVITVPGREGRMAPLPTDLPTPLARALASRGVGQLYSHQAEAWQAVAEGKHVVVVTPTASGKTLCYTLPVATAAMRDRGKALYLFPTKALAQDQVSELLELSRAGNLGLKAFTFDGDTPGDARQAIRLHGDIVVSNPDMLHQAILPHHTKWAQFFETLKYIVIDEIHSYRGVFGSHLTNVLRRLKRVCAFYGANPQFILCSATIGNPREHAQALIEADVHAITESGAPSGDKHVLLWNPPVVNPDLGLRASARSQSNRIARLAIRAGLKTLVFAQSRTMVEVLTKYLKDVFDSDPRKPPRIRAYRGGYLPTERRAVEKTMRAGDVDGIVSTSALELGVDIGALDVVILNGYPGSVAATWQRFGRAGRRQQPSLGVMVASSAPLDQYLVRHPEFFEAASPEHARIAPDQPLVLLDHIRCAAFELPFLEGERFGPIDSAPFLEVLAESGVLHGEGGRWEWIADSYPANAVNLRSVADGNFVVVDRSDGRQQIIAEVDYSAAALTLYEGAIHMIQSTPYQVERLDWTGRKAFVTRTHVDYYTDAIDYTKLKVLEQFDGTNAGQGSARHGEVHVVRRVSGYKKIRFYTHENIGYGPVNLPDQELHTTSLWWQLPQDVLEGAFASRQQALDGFLAAAHALHLVATVSVMAEARDLQKAVGSSDGAWFASGDAGGRGQLRGTDGQPGVPDAMDSFKPTIYLYDNYPGGIGLSEPLYVRRAELLQRGRELVEQCDCRGGCPACVGPVLAVEEGRDAADAPKALAARVLALLGA</sequence>
<dbReference type="SUPFAM" id="SSF52540">
    <property type="entry name" value="P-loop containing nucleoside triphosphate hydrolases"/>
    <property type="match status" value="1"/>
</dbReference>
<evidence type="ECO:0000259" key="4">
    <source>
        <dbReference type="PROSITE" id="PS51192"/>
    </source>
</evidence>
<dbReference type="Proteomes" id="UP000321248">
    <property type="component" value="Unassembled WGS sequence"/>
</dbReference>
<evidence type="ECO:0000256" key="3">
    <source>
        <dbReference type="SAM" id="MobiDB-lite"/>
    </source>
</evidence>
<dbReference type="InterPro" id="IPR027417">
    <property type="entry name" value="P-loop_NTPase"/>
</dbReference>
<dbReference type="GO" id="GO:0043138">
    <property type="term" value="F:3'-5' DNA helicase activity"/>
    <property type="evidence" value="ECO:0007669"/>
    <property type="project" value="TreeGrafter"/>
</dbReference>
<dbReference type="CDD" id="cd18797">
    <property type="entry name" value="SF2_C_Hrq"/>
    <property type="match status" value="1"/>
</dbReference>
<dbReference type="Gene3D" id="3.40.50.300">
    <property type="entry name" value="P-loop containing nucleotide triphosphate hydrolases"/>
    <property type="match status" value="2"/>
</dbReference>
<evidence type="ECO:0000256" key="1">
    <source>
        <dbReference type="ARBA" id="ARBA00022741"/>
    </source>
</evidence>
<dbReference type="GO" id="GO:0006289">
    <property type="term" value="P:nucleotide-excision repair"/>
    <property type="evidence" value="ECO:0007669"/>
    <property type="project" value="TreeGrafter"/>
</dbReference>
<name>A0A5C8KX22_9GAMM</name>
<evidence type="ECO:0000313" key="7">
    <source>
        <dbReference type="Proteomes" id="UP000321248"/>
    </source>
</evidence>
<dbReference type="PANTHER" id="PTHR47957:SF3">
    <property type="entry name" value="ATP-DEPENDENT HELICASE HRQ1"/>
    <property type="match status" value="1"/>
</dbReference>
<dbReference type="GO" id="GO:0003676">
    <property type="term" value="F:nucleic acid binding"/>
    <property type="evidence" value="ECO:0007669"/>
    <property type="project" value="InterPro"/>
</dbReference>
<feature type="region of interest" description="Disordered" evidence="3">
    <location>
        <begin position="1"/>
        <end position="23"/>
    </location>
</feature>
<dbReference type="InterPro" id="IPR014001">
    <property type="entry name" value="Helicase_ATP-bd"/>
</dbReference>
<dbReference type="SMART" id="SM00490">
    <property type="entry name" value="HELICc"/>
    <property type="match status" value="1"/>
</dbReference>
<dbReference type="InterPro" id="IPR011545">
    <property type="entry name" value="DEAD/DEAH_box_helicase_dom"/>
</dbReference>